<dbReference type="Proteomes" id="UP000178912">
    <property type="component" value="Unassembled WGS sequence"/>
</dbReference>
<dbReference type="InterPro" id="IPR023631">
    <property type="entry name" value="Amidase_dom"/>
</dbReference>
<evidence type="ECO:0000313" key="2">
    <source>
        <dbReference type="EMBL" id="CZS98366.1"/>
    </source>
</evidence>
<dbReference type="OrthoDB" id="5423360at2759"/>
<evidence type="ECO:0000259" key="1">
    <source>
        <dbReference type="Pfam" id="PF01425"/>
    </source>
</evidence>
<dbReference type="Gene3D" id="3.90.1300.10">
    <property type="entry name" value="Amidase signature (AS) domain"/>
    <property type="match status" value="1"/>
</dbReference>
<proteinExistence type="predicted"/>
<dbReference type="EMBL" id="FJUX01000036">
    <property type="protein sequence ID" value="CZS98366.1"/>
    <property type="molecule type" value="Genomic_DNA"/>
</dbReference>
<protein>
    <submittedName>
        <fullName evidence="2">Related to D-mandelate dehydrogenase</fullName>
    </submittedName>
</protein>
<dbReference type="InterPro" id="IPR036928">
    <property type="entry name" value="AS_sf"/>
</dbReference>
<name>A0A1E1KK22_9HELO</name>
<evidence type="ECO:0000313" key="3">
    <source>
        <dbReference type="Proteomes" id="UP000178912"/>
    </source>
</evidence>
<dbReference type="PANTHER" id="PTHR46310">
    <property type="entry name" value="AMIDASE 1"/>
    <property type="match status" value="1"/>
</dbReference>
<reference evidence="3" key="1">
    <citation type="submission" date="2016-03" db="EMBL/GenBank/DDBJ databases">
        <authorList>
            <person name="Guldener U."/>
        </authorList>
    </citation>
    <scope>NUCLEOTIDE SEQUENCE [LARGE SCALE GENOMIC DNA]</scope>
    <source>
        <strain evidence="3">04CH-RAC-A.6.1</strain>
    </source>
</reference>
<keyword evidence="3" id="KW-1185">Reference proteome</keyword>
<dbReference type="SUPFAM" id="SSF75304">
    <property type="entry name" value="Amidase signature (AS) enzymes"/>
    <property type="match status" value="1"/>
</dbReference>
<sequence length="541" mass="59028">MLAEDDVFTAEFFSCVLLSNAVHLPAAVAGSEVLLGDGSSSSIYAGSTRVPLRDGPYFAIGSALYKVYGLYADPQDAFVFGVRDDEDEPGGFIQSHGSAIPVPSRLYSESPCDAIPLSGKRFGVEDVYDLKGTPTSASCRDYQSFSGKASATAEMVQRLIRAGGVVVGKTKTSQFASGEYACDWVDYLCPFNPRGDGYLDPDGSSNGSAAGLAAYEWLDNTIGTDTLGSIVGPAACNGVFAIRPTHGISDMEGVVPVSKLLDTAGCFSRSIVDLQTLSSMWYSSVKQTCQAPTPTRVLYASEEFDKFPDIKRPVMYAFIVDLERALNISTSNFSITEAWDDEAPAPITRPIQDFMQTTLAHIQLYDCYRNNAKWRTSFKEQMGREPYANPMIRFKWGLGSKLSLDDYETACEEKIVYRAFLREKVFKENTVLILPCGPPTARYRDVYDLPPEKRKNNLQGFGFLRDLNAFLGGLPMVIVPVGQVLVRSSVTGNMVYEPVSISLIGAPGMDCKLIDLAATVMSASGRPMEVKVEKSLYETLD</sequence>
<organism evidence="2 3">
    <name type="scientific">Rhynchosporium agropyri</name>
    <dbReference type="NCBI Taxonomy" id="914238"/>
    <lineage>
        <taxon>Eukaryota</taxon>
        <taxon>Fungi</taxon>
        <taxon>Dikarya</taxon>
        <taxon>Ascomycota</taxon>
        <taxon>Pezizomycotina</taxon>
        <taxon>Leotiomycetes</taxon>
        <taxon>Helotiales</taxon>
        <taxon>Ploettnerulaceae</taxon>
        <taxon>Rhynchosporium</taxon>
    </lineage>
</organism>
<feature type="domain" description="Amidase" evidence="1">
    <location>
        <begin position="116"/>
        <end position="312"/>
    </location>
</feature>
<dbReference type="AlphaFoldDB" id="A0A1E1KK22"/>
<dbReference type="Pfam" id="PF01425">
    <property type="entry name" value="Amidase"/>
    <property type="match status" value="1"/>
</dbReference>
<gene>
    <name evidence="2" type="ORF">RAG0_07147</name>
</gene>
<dbReference type="PANTHER" id="PTHR46310:SF7">
    <property type="entry name" value="AMIDASE 1"/>
    <property type="match status" value="1"/>
</dbReference>
<accession>A0A1E1KK22</accession>